<evidence type="ECO:0000259" key="1">
    <source>
        <dbReference type="Pfam" id="PF01968"/>
    </source>
</evidence>
<dbReference type="RefSeq" id="WP_284383241.1">
    <property type="nucleotide sequence ID" value="NZ_BSNM01000016.1"/>
</dbReference>
<dbReference type="Pfam" id="PF05378">
    <property type="entry name" value="Hydant_A_N"/>
    <property type="match status" value="1"/>
</dbReference>
<dbReference type="Proteomes" id="UP001161389">
    <property type="component" value="Unassembled WGS sequence"/>
</dbReference>
<organism evidence="4 5">
    <name type="scientific">Litoribrevibacter albus</name>
    <dbReference type="NCBI Taxonomy" id="1473156"/>
    <lineage>
        <taxon>Bacteria</taxon>
        <taxon>Pseudomonadati</taxon>
        <taxon>Pseudomonadota</taxon>
        <taxon>Gammaproteobacteria</taxon>
        <taxon>Oceanospirillales</taxon>
        <taxon>Oceanospirillaceae</taxon>
        <taxon>Litoribrevibacter</taxon>
    </lineage>
</organism>
<dbReference type="InterPro" id="IPR045079">
    <property type="entry name" value="Oxoprolinase-like"/>
</dbReference>
<dbReference type="PANTHER" id="PTHR11365:SF23">
    <property type="entry name" value="HYPOTHETICAL 5-OXOPROLINASE (EUROFUNG)-RELATED"/>
    <property type="match status" value="1"/>
</dbReference>
<comment type="caution">
    <text evidence="4">The sequence shown here is derived from an EMBL/GenBank/DDBJ whole genome shotgun (WGS) entry which is preliminary data.</text>
</comment>
<dbReference type="InterPro" id="IPR043129">
    <property type="entry name" value="ATPase_NBD"/>
</dbReference>
<dbReference type="PANTHER" id="PTHR11365">
    <property type="entry name" value="5-OXOPROLINASE RELATED"/>
    <property type="match status" value="1"/>
</dbReference>
<dbReference type="Pfam" id="PF19278">
    <property type="entry name" value="Hydant_A_C"/>
    <property type="match status" value="1"/>
</dbReference>
<dbReference type="InterPro" id="IPR008040">
    <property type="entry name" value="Hydant_A_N"/>
</dbReference>
<dbReference type="SUPFAM" id="SSF53067">
    <property type="entry name" value="Actin-like ATPase domain"/>
    <property type="match status" value="1"/>
</dbReference>
<dbReference type="Pfam" id="PF01968">
    <property type="entry name" value="Hydantoinase_A"/>
    <property type="match status" value="1"/>
</dbReference>
<protein>
    <submittedName>
        <fullName evidence="4">N-methylhydantoinase A</fullName>
    </submittedName>
</protein>
<feature type="domain" description="Hydantoinase/oxoprolinase N-terminal" evidence="2">
    <location>
        <begin position="3"/>
        <end position="174"/>
    </location>
</feature>
<dbReference type="GO" id="GO:0006749">
    <property type="term" value="P:glutathione metabolic process"/>
    <property type="evidence" value="ECO:0007669"/>
    <property type="project" value="TreeGrafter"/>
</dbReference>
<dbReference type="GO" id="GO:0017168">
    <property type="term" value="F:5-oxoprolinase (ATP-hydrolyzing) activity"/>
    <property type="evidence" value="ECO:0007669"/>
    <property type="project" value="TreeGrafter"/>
</dbReference>
<dbReference type="EMBL" id="BSNM01000016">
    <property type="protein sequence ID" value="GLQ33035.1"/>
    <property type="molecule type" value="Genomic_DNA"/>
</dbReference>
<gene>
    <name evidence="4" type="primary">hyuA</name>
    <name evidence="4" type="ORF">GCM10007876_35140</name>
</gene>
<feature type="domain" description="Acetophenone carboxylase-like C-terminal" evidence="3">
    <location>
        <begin position="490"/>
        <end position="655"/>
    </location>
</feature>
<evidence type="ECO:0000313" key="5">
    <source>
        <dbReference type="Proteomes" id="UP001161389"/>
    </source>
</evidence>
<sequence>MFLGVDTGGTFTDFVLFDGQQIKVHKVLSTPDAPDRAILQGIEELGLHPLIERGELILVHGSTVATNAALEGKGVKTAYITNRGFKDTLTIGRQTRKELYNLTPTETPPPVEANLCLETGGRLDANGSVFEPLTAEDIALLKAQLAELQPESVAINLLFSFLDDQFEQQIEQAIGDSYYTSRSSYVLPEYREYERGMATWLNAWLGPLVSTYLTQLKDRVSPSPLAIMQSSGGTIDASQAANRAVNLLLSGPAGGLAAVRSLTKDINEQRLLTFDMGGTSTDVAVIDGEIRLTNDGHIGDYPVAVPMVDMHTIGAGGGSIAYLDQGGLLQVGPESAGAFPGPACYGRGGTRPTVTDANTVLGRLRPEAFLGKQMTLDLEKAKAAVNTIAEPLGLTTEEAALGIITIANEHMTRALRNIAVKRGEDPRDYRLTCFGGAGGLHVCDIAESMNIKTALVPRLGGVLSAYGMLVAPHERQLSKTVNLDSTQLQWSEIDQQLTDLIEQGRSQLLAEGVLSEQLEQQVSADLRYQGQSFTINLAIEPRSDLIERFHQAHQTRFGHSMNLAVELVTLRVRVFAFTHQISMPELSNTISNTGDQASAPEGEVALFQISDQVPRYQRESLPAGAVIQGPALISEQVSTTLIKPNWHATVSKHGHLLLEQH</sequence>
<feature type="domain" description="Hydantoinase A/oxoprolinase" evidence="1">
    <location>
        <begin position="195"/>
        <end position="472"/>
    </location>
</feature>
<name>A0AA37SDL1_9GAMM</name>
<reference evidence="4" key="2">
    <citation type="submission" date="2023-01" db="EMBL/GenBank/DDBJ databases">
        <title>Draft genome sequence of Litoribrevibacter albus strain NBRC 110071.</title>
        <authorList>
            <person name="Sun Q."/>
            <person name="Mori K."/>
        </authorList>
    </citation>
    <scope>NUCLEOTIDE SEQUENCE</scope>
    <source>
        <strain evidence="4">NBRC 110071</strain>
    </source>
</reference>
<dbReference type="InterPro" id="IPR002821">
    <property type="entry name" value="Hydantoinase_A"/>
</dbReference>
<dbReference type="AlphaFoldDB" id="A0AA37SDL1"/>
<accession>A0AA37SDL1</accession>
<reference evidence="4" key="1">
    <citation type="journal article" date="2014" name="Int. J. Syst. Evol. Microbiol.">
        <title>Complete genome sequence of Corynebacterium casei LMG S-19264T (=DSM 44701T), isolated from a smear-ripened cheese.</title>
        <authorList>
            <consortium name="US DOE Joint Genome Institute (JGI-PGF)"/>
            <person name="Walter F."/>
            <person name="Albersmeier A."/>
            <person name="Kalinowski J."/>
            <person name="Ruckert C."/>
        </authorList>
    </citation>
    <scope>NUCLEOTIDE SEQUENCE</scope>
    <source>
        <strain evidence="4">NBRC 110071</strain>
    </source>
</reference>
<dbReference type="GO" id="GO:0005829">
    <property type="term" value="C:cytosol"/>
    <property type="evidence" value="ECO:0007669"/>
    <property type="project" value="TreeGrafter"/>
</dbReference>
<evidence type="ECO:0000259" key="2">
    <source>
        <dbReference type="Pfam" id="PF05378"/>
    </source>
</evidence>
<dbReference type="InterPro" id="IPR049517">
    <property type="entry name" value="ACX-like_C"/>
</dbReference>
<evidence type="ECO:0000313" key="4">
    <source>
        <dbReference type="EMBL" id="GLQ33035.1"/>
    </source>
</evidence>
<keyword evidence="5" id="KW-1185">Reference proteome</keyword>
<evidence type="ECO:0000259" key="3">
    <source>
        <dbReference type="Pfam" id="PF19278"/>
    </source>
</evidence>
<proteinExistence type="predicted"/>